<evidence type="ECO:0000256" key="4">
    <source>
        <dbReference type="ARBA" id="ARBA00023125"/>
    </source>
</evidence>
<protein>
    <submittedName>
        <fullName evidence="8">Winged helix-turn-helix domain-containing protein</fullName>
    </submittedName>
</protein>
<dbReference type="PANTHER" id="PTHR48111">
    <property type="entry name" value="REGULATOR OF RPOS"/>
    <property type="match status" value="1"/>
</dbReference>
<name>A0A9Q4EZB9_MEDGN</name>
<dbReference type="SMART" id="SM00862">
    <property type="entry name" value="Trans_reg_C"/>
    <property type="match status" value="1"/>
</dbReference>
<dbReference type="Gene3D" id="3.40.50.2300">
    <property type="match status" value="1"/>
</dbReference>
<keyword evidence="4 6" id="KW-0238">DNA-binding</keyword>
<dbReference type="PANTHER" id="PTHR48111:SF1">
    <property type="entry name" value="TWO-COMPONENT RESPONSE REGULATOR ORR33"/>
    <property type="match status" value="1"/>
</dbReference>
<evidence type="ECO:0000256" key="2">
    <source>
        <dbReference type="ARBA" id="ARBA00023012"/>
    </source>
</evidence>
<dbReference type="GO" id="GO:0032993">
    <property type="term" value="C:protein-DNA complex"/>
    <property type="evidence" value="ECO:0007669"/>
    <property type="project" value="TreeGrafter"/>
</dbReference>
<dbReference type="RefSeq" id="WP_242953156.1">
    <property type="nucleotide sequence ID" value="NZ_JAPRAY010000009.1"/>
</dbReference>
<dbReference type="GO" id="GO:0006355">
    <property type="term" value="P:regulation of DNA-templated transcription"/>
    <property type="evidence" value="ECO:0007669"/>
    <property type="project" value="InterPro"/>
</dbReference>
<keyword evidence="2" id="KW-0902">Two-component regulatory system</keyword>
<organism evidence="8 9">
    <name type="scientific">Mediterraneibacter gnavus</name>
    <name type="common">Ruminococcus gnavus</name>
    <dbReference type="NCBI Taxonomy" id="33038"/>
    <lineage>
        <taxon>Bacteria</taxon>
        <taxon>Bacillati</taxon>
        <taxon>Bacillota</taxon>
        <taxon>Clostridia</taxon>
        <taxon>Lachnospirales</taxon>
        <taxon>Lachnospiraceae</taxon>
        <taxon>Mediterraneibacter</taxon>
    </lineage>
</organism>
<evidence type="ECO:0000259" key="7">
    <source>
        <dbReference type="PROSITE" id="PS51755"/>
    </source>
</evidence>
<proteinExistence type="predicted"/>
<dbReference type="InterPro" id="IPR001867">
    <property type="entry name" value="OmpR/PhoB-type_DNA-bd"/>
</dbReference>
<accession>A0A9Q4EZB9</accession>
<dbReference type="InterPro" id="IPR016032">
    <property type="entry name" value="Sig_transdc_resp-reg_C-effctor"/>
</dbReference>
<keyword evidence="1" id="KW-0597">Phosphoprotein</keyword>
<evidence type="ECO:0000256" key="6">
    <source>
        <dbReference type="PROSITE-ProRule" id="PRU01091"/>
    </source>
</evidence>
<reference evidence="8" key="1">
    <citation type="submission" date="2022-11" db="EMBL/GenBank/DDBJ databases">
        <title>Temperate bacteriophages infecting mucin-degrading bacterium Ruminococcus gnavus from the human gut.</title>
        <authorList>
            <person name="Buttimer C."/>
        </authorList>
    </citation>
    <scope>NUCLEOTIDE SEQUENCE</scope>
    <source>
        <strain evidence="8">CCUG 49994</strain>
    </source>
</reference>
<dbReference type="CDD" id="cd00383">
    <property type="entry name" value="trans_reg_C"/>
    <property type="match status" value="1"/>
</dbReference>
<feature type="DNA-binding region" description="OmpR/PhoB-type" evidence="6">
    <location>
        <begin position="129"/>
        <end position="230"/>
    </location>
</feature>
<comment type="caution">
    <text evidence="8">The sequence shown here is derived from an EMBL/GenBank/DDBJ whole genome shotgun (WGS) entry which is preliminary data.</text>
</comment>
<dbReference type="Proteomes" id="UP001079535">
    <property type="component" value="Unassembled WGS sequence"/>
</dbReference>
<dbReference type="SUPFAM" id="SSF46894">
    <property type="entry name" value="C-terminal effector domain of the bipartite response regulators"/>
    <property type="match status" value="1"/>
</dbReference>
<evidence type="ECO:0000256" key="1">
    <source>
        <dbReference type="ARBA" id="ARBA00022553"/>
    </source>
</evidence>
<sequence length="234" mass="27589">MKKNRIIIIADEGEMTWESLILLEQQAEFYQMKSIQDALSNLTVFSYHLILIAVKRELEIVCQLVEAIRKLVITPMIVLLPDHSEMRNKIIYLGADVVLTQPYTAEEVSLQSYALIRRYTEWKSERKEEIPVMVGKLKILPLQRTVEWEHKRIPVVKREFDFLYLLANTPGRVYTYSQIYQLVWQEYPHGDITNIIYCMVHRLKQKLKKVDVNAEHIISSVKEVGYCLKVYKES</sequence>
<keyword evidence="3" id="KW-0805">Transcription regulation</keyword>
<dbReference type="AlphaFoldDB" id="A0A9Q4EZB9"/>
<keyword evidence="5" id="KW-0804">Transcription</keyword>
<evidence type="ECO:0000256" key="5">
    <source>
        <dbReference type="ARBA" id="ARBA00023163"/>
    </source>
</evidence>
<dbReference type="Pfam" id="PF00486">
    <property type="entry name" value="Trans_reg_C"/>
    <property type="match status" value="1"/>
</dbReference>
<dbReference type="PROSITE" id="PS51755">
    <property type="entry name" value="OMPR_PHOB"/>
    <property type="match status" value="1"/>
</dbReference>
<gene>
    <name evidence="8" type="ORF">OZZ17_07345</name>
</gene>
<dbReference type="Gene3D" id="1.10.10.10">
    <property type="entry name" value="Winged helix-like DNA-binding domain superfamily/Winged helix DNA-binding domain"/>
    <property type="match status" value="1"/>
</dbReference>
<dbReference type="GO" id="GO:0000976">
    <property type="term" value="F:transcription cis-regulatory region binding"/>
    <property type="evidence" value="ECO:0007669"/>
    <property type="project" value="TreeGrafter"/>
</dbReference>
<evidence type="ECO:0000313" key="8">
    <source>
        <dbReference type="EMBL" id="MCZ0667359.1"/>
    </source>
</evidence>
<dbReference type="InterPro" id="IPR039420">
    <property type="entry name" value="WalR-like"/>
</dbReference>
<dbReference type="GO" id="GO:0000156">
    <property type="term" value="F:phosphorelay response regulator activity"/>
    <property type="evidence" value="ECO:0007669"/>
    <property type="project" value="TreeGrafter"/>
</dbReference>
<dbReference type="GO" id="GO:0005829">
    <property type="term" value="C:cytosol"/>
    <property type="evidence" value="ECO:0007669"/>
    <property type="project" value="TreeGrafter"/>
</dbReference>
<dbReference type="SUPFAM" id="SSF52172">
    <property type="entry name" value="CheY-like"/>
    <property type="match status" value="1"/>
</dbReference>
<dbReference type="EMBL" id="JAPRAY010000009">
    <property type="protein sequence ID" value="MCZ0667359.1"/>
    <property type="molecule type" value="Genomic_DNA"/>
</dbReference>
<evidence type="ECO:0000256" key="3">
    <source>
        <dbReference type="ARBA" id="ARBA00023015"/>
    </source>
</evidence>
<evidence type="ECO:0000313" key="9">
    <source>
        <dbReference type="Proteomes" id="UP001079535"/>
    </source>
</evidence>
<dbReference type="InterPro" id="IPR036388">
    <property type="entry name" value="WH-like_DNA-bd_sf"/>
</dbReference>
<dbReference type="InterPro" id="IPR011006">
    <property type="entry name" value="CheY-like_superfamily"/>
</dbReference>
<feature type="domain" description="OmpR/PhoB-type" evidence="7">
    <location>
        <begin position="129"/>
        <end position="230"/>
    </location>
</feature>